<evidence type="ECO:0000256" key="2">
    <source>
        <dbReference type="ARBA" id="ARBA00009695"/>
    </source>
</evidence>
<dbReference type="Pfam" id="PF21981">
    <property type="entry name" value="RecX_HTH3"/>
    <property type="match status" value="1"/>
</dbReference>
<dbReference type="InterPro" id="IPR053925">
    <property type="entry name" value="RecX_HTH_3rd"/>
</dbReference>
<evidence type="ECO:0000313" key="10">
    <source>
        <dbReference type="Proteomes" id="UP001410394"/>
    </source>
</evidence>
<comment type="function">
    <text evidence="5">Modulates RecA activity.</text>
</comment>
<dbReference type="PANTHER" id="PTHR33602:SF1">
    <property type="entry name" value="REGULATORY PROTEIN RECX FAMILY PROTEIN"/>
    <property type="match status" value="1"/>
</dbReference>
<accession>A0ABU9YU41</accession>
<organism evidence="9 10">
    <name type="scientific">Uliginosibacterium sediminicola</name>
    <dbReference type="NCBI Taxonomy" id="2024550"/>
    <lineage>
        <taxon>Bacteria</taxon>
        <taxon>Pseudomonadati</taxon>
        <taxon>Pseudomonadota</taxon>
        <taxon>Betaproteobacteria</taxon>
        <taxon>Rhodocyclales</taxon>
        <taxon>Zoogloeaceae</taxon>
        <taxon>Uliginosibacterium</taxon>
    </lineage>
</organism>
<dbReference type="InterPro" id="IPR003783">
    <property type="entry name" value="Regulatory_RecX"/>
</dbReference>
<dbReference type="Pfam" id="PF21982">
    <property type="entry name" value="RecX_HTH1"/>
    <property type="match status" value="1"/>
</dbReference>
<comment type="caution">
    <text evidence="9">The sequence shown here is derived from an EMBL/GenBank/DDBJ whole genome shotgun (WGS) entry which is preliminary data.</text>
</comment>
<dbReference type="NCBIfam" id="NF001055">
    <property type="entry name" value="PRK00117.2-5"/>
    <property type="match status" value="1"/>
</dbReference>
<protein>
    <recommendedName>
        <fullName evidence="3 5">Regulatory protein RecX</fullName>
    </recommendedName>
</protein>
<reference evidence="9 10" key="1">
    <citation type="journal article" date="2018" name="Int. J. Syst. Evol. Microbiol.">
        <title>Uliginosibacterium sediminicola sp. nov., isolated from freshwater sediment.</title>
        <authorList>
            <person name="Hwang W.M."/>
            <person name="Kim S.M."/>
            <person name="Kang K."/>
            <person name="Ahn T.Y."/>
        </authorList>
    </citation>
    <scope>NUCLEOTIDE SEQUENCE [LARGE SCALE GENOMIC DNA]</scope>
    <source>
        <strain evidence="9 10">M1-21</strain>
    </source>
</reference>
<evidence type="ECO:0000259" key="6">
    <source>
        <dbReference type="Pfam" id="PF02631"/>
    </source>
</evidence>
<dbReference type="InterPro" id="IPR053924">
    <property type="entry name" value="RecX_HTH_2nd"/>
</dbReference>
<sequence length="155" mass="17457">MKKPAAQSLKSTALRLLATREHSRLELRRKLEARASEGDDVDAVLERMSETGLQSDQRFAESYVRSKAARLGAARIRRELEERGVAGEQVRAALDEVLEHDELSRARGVWQKKFGQVPGDAKEWARQARFLQSRGFSADIVRTLLRDPVDESAEG</sequence>
<feature type="domain" description="RecX first three-helical" evidence="8">
    <location>
        <begin position="10"/>
        <end position="48"/>
    </location>
</feature>
<dbReference type="HAMAP" id="MF_01114">
    <property type="entry name" value="RecX"/>
    <property type="match status" value="1"/>
</dbReference>
<keyword evidence="4 5" id="KW-0963">Cytoplasm</keyword>
<evidence type="ECO:0000313" key="9">
    <source>
        <dbReference type="EMBL" id="MEN3067245.1"/>
    </source>
</evidence>
<evidence type="ECO:0000256" key="4">
    <source>
        <dbReference type="ARBA" id="ARBA00022490"/>
    </source>
</evidence>
<dbReference type="RefSeq" id="WP_345918013.1">
    <property type="nucleotide sequence ID" value="NZ_JBDIVE010000001.1"/>
</dbReference>
<comment type="similarity">
    <text evidence="2 5">Belongs to the RecX family.</text>
</comment>
<dbReference type="InterPro" id="IPR036388">
    <property type="entry name" value="WH-like_DNA-bd_sf"/>
</dbReference>
<comment type="subcellular location">
    <subcellularLocation>
        <location evidence="1 5">Cytoplasm</location>
    </subcellularLocation>
</comment>
<feature type="domain" description="RecX second three-helical" evidence="6">
    <location>
        <begin position="55"/>
        <end position="94"/>
    </location>
</feature>
<name>A0ABU9YU41_9RHOO</name>
<dbReference type="PANTHER" id="PTHR33602">
    <property type="entry name" value="REGULATORY PROTEIN RECX FAMILY PROTEIN"/>
    <property type="match status" value="1"/>
</dbReference>
<evidence type="ECO:0000256" key="3">
    <source>
        <dbReference type="ARBA" id="ARBA00018111"/>
    </source>
</evidence>
<dbReference type="Gene3D" id="1.10.10.10">
    <property type="entry name" value="Winged helix-like DNA-binding domain superfamily/Winged helix DNA-binding domain"/>
    <property type="match status" value="3"/>
</dbReference>
<proteinExistence type="inferred from homology"/>
<evidence type="ECO:0000256" key="1">
    <source>
        <dbReference type="ARBA" id="ARBA00004496"/>
    </source>
</evidence>
<evidence type="ECO:0000259" key="8">
    <source>
        <dbReference type="Pfam" id="PF21982"/>
    </source>
</evidence>
<evidence type="ECO:0000256" key="5">
    <source>
        <dbReference type="HAMAP-Rule" id="MF_01114"/>
    </source>
</evidence>
<keyword evidence="10" id="KW-1185">Reference proteome</keyword>
<dbReference type="InterPro" id="IPR053926">
    <property type="entry name" value="RecX_HTH_1st"/>
</dbReference>
<dbReference type="Pfam" id="PF02631">
    <property type="entry name" value="RecX_HTH2"/>
    <property type="match status" value="1"/>
</dbReference>
<feature type="domain" description="RecX third three-helical" evidence="7">
    <location>
        <begin position="101"/>
        <end position="144"/>
    </location>
</feature>
<gene>
    <name evidence="5 9" type="primary">recX</name>
    <name evidence="9" type="ORF">ABDB84_02070</name>
</gene>
<evidence type="ECO:0000259" key="7">
    <source>
        <dbReference type="Pfam" id="PF21981"/>
    </source>
</evidence>
<dbReference type="EMBL" id="JBDIVE010000001">
    <property type="protein sequence ID" value="MEN3067245.1"/>
    <property type="molecule type" value="Genomic_DNA"/>
</dbReference>
<dbReference type="Proteomes" id="UP001410394">
    <property type="component" value="Unassembled WGS sequence"/>
</dbReference>